<comment type="caution">
    <text evidence="1">The sequence shown here is derived from an EMBL/GenBank/DDBJ whole genome shotgun (WGS) entry which is preliminary data.</text>
</comment>
<protein>
    <submittedName>
        <fullName evidence="1">Uncharacterized protein</fullName>
    </submittedName>
</protein>
<dbReference type="EMBL" id="DNWC01000104">
    <property type="protein sequence ID" value="HBJ08963.1"/>
    <property type="molecule type" value="Genomic_DNA"/>
</dbReference>
<dbReference type="Proteomes" id="UP000262954">
    <property type="component" value="Unassembled WGS sequence"/>
</dbReference>
<accession>A0A354M374</accession>
<proteinExistence type="predicted"/>
<evidence type="ECO:0000313" key="2">
    <source>
        <dbReference type="Proteomes" id="UP000262954"/>
    </source>
</evidence>
<organism evidence="1 2">
    <name type="scientific">Coprobacter fastidiosus</name>
    <dbReference type="NCBI Taxonomy" id="1099853"/>
    <lineage>
        <taxon>Bacteria</taxon>
        <taxon>Pseudomonadati</taxon>
        <taxon>Bacteroidota</taxon>
        <taxon>Bacteroidia</taxon>
        <taxon>Bacteroidales</taxon>
        <taxon>Barnesiellaceae</taxon>
        <taxon>Coprobacter</taxon>
    </lineage>
</organism>
<reference evidence="1 2" key="1">
    <citation type="journal article" date="2018" name="Nat. Biotechnol.">
        <title>A standardized bacterial taxonomy based on genome phylogeny substantially revises the tree of life.</title>
        <authorList>
            <person name="Parks D.H."/>
            <person name="Chuvochina M."/>
            <person name="Waite D.W."/>
            <person name="Rinke C."/>
            <person name="Skarshewski A."/>
            <person name="Chaumeil P.A."/>
            <person name="Hugenholtz P."/>
        </authorList>
    </citation>
    <scope>NUCLEOTIDE SEQUENCE [LARGE SCALE GENOMIC DNA]</scope>
    <source>
        <strain evidence="1">UBA11482</strain>
    </source>
</reference>
<gene>
    <name evidence="1" type="ORF">DDY73_08140</name>
</gene>
<evidence type="ECO:0000313" key="1">
    <source>
        <dbReference type="EMBL" id="HBJ08963.1"/>
    </source>
</evidence>
<dbReference type="RefSeq" id="WP_302545895.1">
    <property type="nucleotide sequence ID" value="NZ_CAUCAX010000006.1"/>
</dbReference>
<sequence length="105" mass="12089">MITEDSNDFVRIKDFADVKVRIPNPDDDYIRSITYICDEELALAMKTIAQHSFGITPEDLFIVTAREFGFKRTGENIISSLRNVYEQMLKNNEVTEIDGKVCVEH</sequence>
<name>A0A354M374_9BACT</name>
<dbReference type="AlphaFoldDB" id="A0A354M374"/>